<feature type="site" description="Stabilizes the basic form of H active site to accept a proton" evidence="7">
    <location>
        <position position="95"/>
    </location>
</feature>
<keyword evidence="4 7" id="KW-0694">RNA-binding</keyword>
<evidence type="ECO:0000313" key="9">
    <source>
        <dbReference type="Proteomes" id="UP000018454"/>
    </source>
</evidence>
<keyword evidence="3 7" id="KW-0378">Hydrolase</keyword>
<dbReference type="AlphaFoldDB" id="F1YV87"/>
<evidence type="ECO:0000256" key="3">
    <source>
        <dbReference type="ARBA" id="ARBA00022801"/>
    </source>
</evidence>
<name>F1YV87_9PROT</name>
<feature type="binding site" evidence="7">
    <location>
        <position position="116"/>
    </location>
    <ligand>
        <name>tRNA</name>
        <dbReference type="ChEBI" id="CHEBI:17843"/>
    </ligand>
</feature>
<gene>
    <name evidence="7 8" type="primary">pth</name>
    <name evidence="8" type="ORF">APO_1874</name>
</gene>
<dbReference type="GO" id="GO:0004045">
    <property type="term" value="F:peptidyl-tRNA hydrolase activity"/>
    <property type="evidence" value="ECO:0007669"/>
    <property type="project" value="UniProtKB-UniRule"/>
</dbReference>
<evidence type="ECO:0000256" key="7">
    <source>
        <dbReference type="HAMAP-Rule" id="MF_00083"/>
    </source>
</evidence>
<comment type="subunit">
    <text evidence="7">Monomer.</text>
</comment>
<dbReference type="InterPro" id="IPR036416">
    <property type="entry name" value="Pept_tRNA_hydro_sf"/>
</dbReference>
<dbReference type="HAMAP" id="MF_00083">
    <property type="entry name" value="Pept_tRNA_hydro_bact"/>
    <property type="match status" value="1"/>
</dbReference>
<dbReference type="GO" id="GO:0005737">
    <property type="term" value="C:cytoplasm"/>
    <property type="evidence" value="ECO:0007669"/>
    <property type="project" value="UniProtKB-SubCell"/>
</dbReference>
<dbReference type="PANTHER" id="PTHR17224">
    <property type="entry name" value="PEPTIDYL-TRNA HYDROLASE"/>
    <property type="match status" value="1"/>
</dbReference>
<proteinExistence type="inferred from homology"/>
<comment type="subcellular location">
    <subcellularLocation>
        <location evidence="7">Cytoplasm</location>
    </subcellularLocation>
</comment>
<dbReference type="GO" id="GO:0072344">
    <property type="term" value="P:rescue of stalled ribosome"/>
    <property type="evidence" value="ECO:0007669"/>
    <property type="project" value="UniProtKB-UniRule"/>
</dbReference>
<comment type="function">
    <text evidence="7">Catalyzes the release of premature peptidyl moieties from peptidyl-tRNA molecules trapped in stalled 50S ribosomal subunits, and thus maintains levels of free tRNAs and 50S ribosomes.</text>
</comment>
<reference evidence="8 9" key="1">
    <citation type="journal article" date="2011" name="Science">
        <title>Drosophila microbiome modulates host developmental and metabolic homeostasis via insulin signaling.</title>
        <authorList>
            <person name="Shin S.C."/>
            <person name="Kim S.H."/>
            <person name="You H."/>
            <person name="Kim B."/>
            <person name="Kim A.C."/>
            <person name="Lee K.A."/>
            <person name="Yoon J.H."/>
            <person name="Ryu J.H."/>
            <person name="Lee W.J."/>
        </authorList>
    </citation>
    <scope>NUCLEOTIDE SEQUENCE [LARGE SCALE GENOMIC DNA]</scope>
    <source>
        <strain evidence="8 9">DM001</strain>
    </source>
</reference>
<dbReference type="Gene3D" id="3.40.50.1470">
    <property type="entry name" value="Peptidyl-tRNA hydrolase"/>
    <property type="match status" value="1"/>
</dbReference>
<protein>
    <recommendedName>
        <fullName evidence="6 7">Peptidyl-tRNA hydrolase</fullName>
        <shortName evidence="7">Pth</shortName>
        <ecNumber evidence="1 7">3.1.1.29</ecNumber>
    </recommendedName>
</protein>
<sequence length="197" mass="22069">MESAMLLWVGLGNPESSMRRHRHNVGFMAVEAIARKYGFTPWRNRFKGEVAEGRIGRQKVLLLLPMTYMNKSGESVQEAAAFYKIAPENITVFHDELDLAPGRLRIKRGGGAAGHNGLRSTDKMLGTPEYWRVRIGIGHPGVKERVHGWVLGNFTETDRQEWLERLLDRMADAAPLLADGRADQFMTKVALPEGSKG</sequence>
<comment type="caution">
    <text evidence="7">Lacks conserved residue(s) required for the propagation of feature annotation.</text>
</comment>
<evidence type="ECO:0000256" key="4">
    <source>
        <dbReference type="ARBA" id="ARBA00022884"/>
    </source>
</evidence>
<dbReference type="NCBIfam" id="TIGR00447">
    <property type="entry name" value="pth"/>
    <property type="match status" value="1"/>
</dbReference>
<keyword evidence="7" id="KW-0963">Cytoplasm</keyword>
<evidence type="ECO:0000256" key="1">
    <source>
        <dbReference type="ARBA" id="ARBA00013260"/>
    </source>
</evidence>
<dbReference type="FunFam" id="3.40.50.1470:FF:000001">
    <property type="entry name" value="Peptidyl-tRNA hydrolase"/>
    <property type="match status" value="1"/>
</dbReference>
<organism evidence="8 9">
    <name type="scientific">Acetobacter pomorum DM001</name>
    <dbReference type="NCBI Taxonomy" id="945681"/>
    <lineage>
        <taxon>Bacteria</taxon>
        <taxon>Pseudomonadati</taxon>
        <taxon>Pseudomonadota</taxon>
        <taxon>Alphaproteobacteria</taxon>
        <taxon>Acetobacterales</taxon>
        <taxon>Acetobacteraceae</taxon>
        <taxon>Acetobacter</taxon>
    </lineage>
</organism>
<dbReference type="InterPro" id="IPR001328">
    <property type="entry name" value="Pept_tRNA_hydro"/>
</dbReference>
<comment type="function">
    <text evidence="7">Hydrolyzes ribosome-free peptidyl-tRNAs (with 1 or more amino acids incorporated), which drop off the ribosome during protein synthesis, or as a result of ribosome stalling.</text>
</comment>
<comment type="caution">
    <text evidence="8">The sequence shown here is derived from an EMBL/GenBank/DDBJ whole genome shotgun (WGS) entry which is preliminary data.</text>
</comment>
<dbReference type="InterPro" id="IPR018171">
    <property type="entry name" value="Pept_tRNA_hydro_CS"/>
</dbReference>
<dbReference type="PROSITE" id="PS01196">
    <property type="entry name" value="PEPT_TRNA_HYDROL_2"/>
    <property type="match status" value="1"/>
</dbReference>
<comment type="similarity">
    <text evidence="5 7">Belongs to the PTH family.</text>
</comment>
<feature type="binding site" evidence="7">
    <location>
        <position position="68"/>
    </location>
    <ligand>
        <name>tRNA</name>
        <dbReference type="ChEBI" id="CHEBI:17843"/>
    </ligand>
</feature>
<evidence type="ECO:0000313" key="8">
    <source>
        <dbReference type="EMBL" id="EGE47192.1"/>
    </source>
</evidence>
<evidence type="ECO:0000256" key="5">
    <source>
        <dbReference type="ARBA" id="ARBA00038063"/>
    </source>
</evidence>
<dbReference type="GO" id="GO:0000049">
    <property type="term" value="F:tRNA binding"/>
    <property type="evidence" value="ECO:0007669"/>
    <property type="project" value="UniProtKB-UniRule"/>
</dbReference>
<dbReference type="Pfam" id="PF01195">
    <property type="entry name" value="Pept_tRNA_hydro"/>
    <property type="match status" value="1"/>
</dbReference>
<dbReference type="EMBL" id="AEUP01000030">
    <property type="protein sequence ID" value="EGE47192.1"/>
    <property type="molecule type" value="Genomic_DNA"/>
</dbReference>
<dbReference type="Proteomes" id="UP000018454">
    <property type="component" value="Unassembled WGS sequence"/>
</dbReference>
<dbReference type="CDD" id="cd00462">
    <property type="entry name" value="PTH"/>
    <property type="match status" value="1"/>
</dbReference>
<feature type="site" description="Discriminates between blocked and unblocked aminoacyl-tRNA" evidence="7">
    <location>
        <position position="13"/>
    </location>
</feature>
<dbReference type="SUPFAM" id="SSF53178">
    <property type="entry name" value="Peptidyl-tRNA hydrolase-like"/>
    <property type="match status" value="1"/>
</dbReference>
<dbReference type="PANTHER" id="PTHR17224:SF1">
    <property type="entry name" value="PEPTIDYL-TRNA HYDROLASE"/>
    <property type="match status" value="1"/>
</dbReference>
<evidence type="ECO:0000256" key="2">
    <source>
        <dbReference type="ARBA" id="ARBA00022555"/>
    </source>
</evidence>
<comment type="catalytic activity">
    <reaction evidence="7">
        <text>an N-acyl-L-alpha-aminoacyl-tRNA + H2O = an N-acyl-L-amino acid + a tRNA + H(+)</text>
        <dbReference type="Rhea" id="RHEA:54448"/>
        <dbReference type="Rhea" id="RHEA-COMP:10123"/>
        <dbReference type="Rhea" id="RHEA-COMP:13883"/>
        <dbReference type="ChEBI" id="CHEBI:15377"/>
        <dbReference type="ChEBI" id="CHEBI:15378"/>
        <dbReference type="ChEBI" id="CHEBI:59874"/>
        <dbReference type="ChEBI" id="CHEBI:78442"/>
        <dbReference type="ChEBI" id="CHEBI:138191"/>
        <dbReference type="EC" id="3.1.1.29"/>
    </reaction>
</comment>
<dbReference type="GO" id="GO:0006515">
    <property type="term" value="P:protein quality control for misfolded or incompletely synthesized proteins"/>
    <property type="evidence" value="ECO:0007669"/>
    <property type="project" value="UniProtKB-UniRule"/>
</dbReference>
<dbReference type="EC" id="3.1.1.29" evidence="1 7"/>
<feature type="binding site" evidence="7">
    <location>
        <position position="70"/>
    </location>
    <ligand>
        <name>tRNA</name>
        <dbReference type="ChEBI" id="CHEBI:17843"/>
    </ligand>
</feature>
<keyword evidence="2 7" id="KW-0820">tRNA-binding</keyword>
<evidence type="ECO:0000256" key="6">
    <source>
        <dbReference type="ARBA" id="ARBA00050038"/>
    </source>
</evidence>
<accession>F1YV87</accession>
<feature type="active site" description="Proton acceptor" evidence="7">
    <location>
        <position position="23"/>
    </location>
</feature>